<name>A0ABQ5W1Y6_9HYPH</name>
<reference evidence="2" key="1">
    <citation type="journal article" date="2019" name="Int. J. Syst. Evol. Microbiol.">
        <title>The Global Catalogue of Microorganisms (GCM) 10K type strain sequencing project: providing services to taxonomists for standard genome sequencing and annotation.</title>
        <authorList>
            <consortium name="The Broad Institute Genomics Platform"/>
            <consortium name="The Broad Institute Genome Sequencing Center for Infectious Disease"/>
            <person name="Wu L."/>
            <person name="Ma J."/>
        </authorList>
    </citation>
    <scope>NUCLEOTIDE SEQUENCE [LARGE SCALE GENOMIC DNA]</scope>
    <source>
        <strain evidence="2">NBRC 112416</strain>
    </source>
</reference>
<accession>A0ABQ5W1Y6</accession>
<dbReference type="InterPro" id="IPR029068">
    <property type="entry name" value="Glyas_Bleomycin-R_OHBP_Dase"/>
</dbReference>
<protein>
    <submittedName>
        <fullName evidence="1">Glyoxalase</fullName>
    </submittedName>
</protein>
<keyword evidence="2" id="KW-1185">Reference proteome</keyword>
<gene>
    <name evidence="1" type="ORF">GCM10010862_10900</name>
</gene>
<comment type="caution">
    <text evidence="1">The sequence shown here is derived from an EMBL/GenBank/DDBJ whole genome shotgun (WGS) entry which is preliminary data.</text>
</comment>
<organism evidence="1 2">
    <name type="scientific">Devosia nitrariae</name>
    <dbReference type="NCBI Taxonomy" id="2071872"/>
    <lineage>
        <taxon>Bacteria</taxon>
        <taxon>Pseudomonadati</taxon>
        <taxon>Pseudomonadota</taxon>
        <taxon>Alphaproteobacteria</taxon>
        <taxon>Hyphomicrobiales</taxon>
        <taxon>Devosiaceae</taxon>
        <taxon>Devosia</taxon>
    </lineage>
</organism>
<proteinExistence type="predicted"/>
<sequence>MPFYEQCLAPLGIVVIKRQPQLQAVTLQHPDMPIRFWIGEGDPEWKANAGMLRLHLAFRADSTVAVDAFYEIGMRLGAKDNGPPGFRRPTSYEAFMFDPEGNNIEAIWQTERPFPSGSV</sequence>
<evidence type="ECO:0000313" key="2">
    <source>
        <dbReference type="Proteomes" id="UP001156691"/>
    </source>
</evidence>
<dbReference type="PANTHER" id="PTHR35006">
    <property type="entry name" value="GLYOXALASE FAMILY PROTEIN (AFU_ORTHOLOGUE AFUA_5G14830)"/>
    <property type="match status" value="1"/>
</dbReference>
<dbReference type="Gene3D" id="3.10.180.10">
    <property type="entry name" value="2,3-Dihydroxybiphenyl 1,2-Dioxygenase, domain 1"/>
    <property type="match status" value="1"/>
</dbReference>
<dbReference type="PANTHER" id="PTHR35006:SF2">
    <property type="entry name" value="GLYOXALASE FAMILY PROTEIN (AFU_ORTHOLOGUE AFUA_5G14830)"/>
    <property type="match status" value="1"/>
</dbReference>
<dbReference type="SUPFAM" id="SSF54593">
    <property type="entry name" value="Glyoxalase/Bleomycin resistance protein/Dihydroxybiphenyl dioxygenase"/>
    <property type="match status" value="1"/>
</dbReference>
<dbReference type="EMBL" id="BSNS01000007">
    <property type="protein sequence ID" value="GLQ53831.1"/>
    <property type="molecule type" value="Genomic_DNA"/>
</dbReference>
<dbReference type="Proteomes" id="UP001156691">
    <property type="component" value="Unassembled WGS sequence"/>
</dbReference>
<evidence type="ECO:0000313" key="1">
    <source>
        <dbReference type="EMBL" id="GLQ53831.1"/>
    </source>
</evidence>